<evidence type="ECO:0000256" key="2">
    <source>
        <dbReference type="SAM" id="Phobius"/>
    </source>
</evidence>
<feature type="domain" description="HTH luxR-type" evidence="3">
    <location>
        <begin position="878"/>
        <end position="935"/>
    </location>
</feature>
<dbReference type="InterPro" id="IPR015943">
    <property type="entry name" value="WD40/YVTN_repeat-like_dom_sf"/>
</dbReference>
<gene>
    <name evidence="4" type="ORF">MARI151_30362</name>
</gene>
<proteinExistence type="predicted"/>
<protein>
    <submittedName>
        <fullName evidence="4">Regulatory protein, luxR family</fullName>
    </submittedName>
</protein>
<dbReference type="SMART" id="SM00421">
    <property type="entry name" value="HTH_LUXR"/>
    <property type="match status" value="1"/>
</dbReference>
<dbReference type="Gene3D" id="2.60.40.10">
    <property type="entry name" value="Immunoglobulins"/>
    <property type="match status" value="1"/>
</dbReference>
<dbReference type="Proteomes" id="UP000430202">
    <property type="component" value="Unassembled WGS sequence"/>
</dbReference>
<keyword evidence="2" id="KW-0472">Membrane</keyword>
<dbReference type="Gene3D" id="1.10.10.10">
    <property type="entry name" value="Winged helix-like DNA-binding domain superfamily/Winged helix DNA-binding domain"/>
    <property type="match status" value="1"/>
</dbReference>
<dbReference type="GO" id="GO:0003677">
    <property type="term" value="F:DNA binding"/>
    <property type="evidence" value="ECO:0007669"/>
    <property type="project" value="InterPro"/>
</dbReference>
<dbReference type="SUPFAM" id="SSF46894">
    <property type="entry name" value="C-terminal effector domain of the bipartite response regulators"/>
    <property type="match status" value="1"/>
</dbReference>
<keyword evidence="5" id="KW-1185">Reference proteome</keyword>
<evidence type="ECO:0000313" key="5">
    <source>
        <dbReference type="Proteomes" id="UP000430202"/>
    </source>
</evidence>
<sequence>MLYLMVLKPFYFLFAFLVFTVSAQELPPIQNYTPIEYEAGNQNWSFAQSQNQRVYIANNNGLLEFNGTSWKLYQAPFGTPVKSVSAVGDRIYTGSYMEFGFWKSNELGVLSYSSLSKDLEIPLIDDEDFWNIISFKDWVLFQSLDRIYIYNSKTNLFEIFEVTTSRAKIFKVNNKIYFQNGVNGLFTLKNGTPILVSDHDVFKNETIVGAFSVEDRMLVITETGNFFYYDYNTLKEWKISADVNLTATKIYSTLKLDDGSYILGTISKGIYHISENGTLIYHVNQEKGLNNNTVLSLYEDIDHNLWLGLDNGLSILNLNSPFKQYVDHLGTLGVVYTADKIKGTLYLGTNQGLFYKKDNENSDFQMVKGTEGQVWMLKEIQNTLFCGHHNGTYVINDTIATKISNYPGTWDIQPIHVNSKLLVQGNYKGLSVLKFSDGQWIFKNRIEGFDSSSRFFEFSDTNELLVNHDYKGIYRLELNTDYTEVLKVSQIPSKGNGSSLMRFKDDIVYATINGVYNYEAQQQDFIKDSILTGKFFNASDSIVGIVQSTNDAQRLWGFSTNNIISISTGQLTQEPEVVKTSIPNFFRRSMGVLGFESVVHVEKEEYLIGMSNGYVTLDLDKKNDRNYSLTLNGVTKTSYNGPKIAIPISENEEFEHSQNNISFSFHVAEFDRFTEVYYQYMLEGRYEQWSNWSSDPIISLENLSHGHYMLRVRAKVGNTSTINEISHSFIIKKPWYLSYWAILGYVFLAALLSVAIHRVYKNYYKKQQLQLIKENKKRLKRKKLKNQKKLVQVKNERLQELIDSKNRELAISTMSIIKKNEFLNSIKEKLKDSQDNSQVRSVIKTIDKNINNDEDWTFFENAFNNADKDFLKKIKDKHPELSSNDLRLCAYLRLNLSSKEIAPLLNISVRSVEVKRYRLRKKMNLLHEEGLTDYIINL</sequence>
<organism evidence="4 5">
    <name type="scientific">Maribacter litoralis</name>
    <dbReference type="NCBI Taxonomy" id="2059726"/>
    <lineage>
        <taxon>Bacteria</taxon>
        <taxon>Pseudomonadati</taxon>
        <taxon>Bacteroidota</taxon>
        <taxon>Flavobacteriia</taxon>
        <taxon>Flavobacteriales</taxon>
        <taxon>Flavobacteriaceae</taxon>
        <taxon>Maribacter</taxon>
    </lineage>
</organism>
<evidence type="ECO:0000259" key="3">
    <source>
        <dbReference type="SMART" id="SM00421"/>
    </source>
</evidence>
<dbReference type="InterPro" id="IPR016032">
    <property type="entry name" value="Sig_transdc_resp-reg_C-effctor"/>
</dbReference>
<dbReference type="Pfam" id="PF07495">
    <property type="entry name" value="Y_Y_Y"/>
    <property type="match status" value="1"/>
</dbReference>
<evidence type="ECO:0000313" key="4">
    <source>
        <dbReference type="EMBL" id="VXB69608.1"/>
    </source>
</evidence>
<dbReference type="InterPro" id="IPR036388">
    <property type="entry name" value="WH-like_DNA-bd_sf"/>
</dbReference>
<keyword evidence="2" id="KW-1133">Transmembrane helix</keyword>
<dbReference type="EMBL" id="CABWLR010000003">
    <property type="protein sequence ID" value="VXB69608.1"/>
    <property type="molecule type" value="Genomic_DNA"/>
</dbReference>
<dbReference type="InterPro" id="IPR013783">
    <property type="entry name" value="Ig-like_fold"/>
</dbReference>
<reference evidence="4 5" key="1">
    <citation type="submission" date="2019-10" db="EMBL/GenBank/DDBJ databases">
        <authorList>
            <person name="Karimi E."/>
        </authorList>
    </citation>
    <scope>NUCLEOTIDE SEQUENCE [LARGE SCALE GENOMIC DNA]</scope>
    <source>
        <strain evidence="4">Maribacter sp. 151</strain>
    </source>
</reference>
<dbReference type="InterPro" id="IPR011047">
    <property type="entry name" value="Quinoprotein_ADH-like_sf"/>
</dbReference>
<keyword evidence="2" id="KW-0812">Transmembrane</keyword>
<keyword evidence="1" id="KW-0175">Coiled coil</keyword>
<feature type="coiled-coil region" evidence="1">
    <location>
        <begin position="769"/>
        <end position="808"/>
    </location>
</feature>
<dbReference type="Gene3D" id="2.130.10.10">
    <property type="entry name" value="YVTN repeat-like/Quinoprotein amine dehydrogenase"/>
    <property type="match status" value="1"/>
</dbReference>
<dbReference type="SUPFAM" id="SSF50998">
    <property type="entry name" value="Quinoprotein alcohol dehydrogenase-like"/>
    <property type="match status" value="1"/>
</dbReference>
<dbReference type="GO" id="GO:0006355">
    <property type="term" value="P:regulation of DNA-templated transcription"/>
    <property type="evidence" value="ECO:0007669"/>
    <property type="project" value="InterPro"/>
</dbReference>
<feature type="transmembrane region" description="Helical" evidence="2">
    <location>
        <begin position="735"/>
        <end position="756"/>
    </location>
</feature>
<name>A0A653SMN8_9FLAO</name>
<dbReference type="AlphaFoldDB" id="A0A653SMN8"/>
<accession>A0A653SMN8</accession>
<dbReference type="InterPro" id="IPR000792">
    <property type="entry name" value="Tscrpt_reg_LuxR_C"/>
</dbReference>
<evidence type="ECO:0000256" key="1">
    <source>
        <dbReference type="SAM" id="Coils"/>
    </source>
</evidence>
<dbReference type="InterPro" id="IPR011123">
    <property type="entry name" value="Y_Y_Y"/>
</dbReference>